<dbReference type="PANTHER" id="PTHR34724:SF2">
    <property type="entry name" value="OS12G0596101 PROTEIN"/>
    <property type="match status" value="1"/>
</dbReference>
<organism evidence="1 2">
    <name type="scientific">Brevibacterium samyangense</name>
    <dbReference type="NCBI Taxonomy" id="366888"/>
    <lineage>
        <taxon>Bacteria</taxon>
        <taxon>Bacillati</taxon>
        <taxon>Actinomycetota</taxon>
        <taxon>Actinomycetes</taxon>
        <taxon>Micrococcales</taxon>
        <taxon>Brevibacteriaceae</taxon>
        <taxon>Brevibacterium</taxon>
    </lineage>
</organism>
<accession>A0ABN2TAU2</accession>
<dbReference type="Proteomes" id="UP001500755">
    <property type="component" value="Unassembled WGS sequence"/>
</dbReference>
<evidence type="ECO:0000313" key="2">
    <source>
        <dbReference type="Proteomes" id="UP001500755"/>
    </source>
</evidence>
<evidence type="ECO:0000313" key="1">
    <source>
        <dbReference type="EMBL" id="GAA2003699.1"/>
    </source>
</evidence>
<gene>
    <name evidence="1" type="ORF">GCM10009755_10980</name>
</gene>
<reference evidence="1 2" key="1">
    <citation type="journal article" date="2019" name="Int. J. Syst. Evol. Microbiol.">
        <title>The Global Catalogue of Microorganisms (GCM) 10K type strain sequencing project: providing services to taxonomists for standard genome sequencing and annotation.</title>
        <authorList>
            <consortium name="The Broad Institute Genomics Platform"/>
            <consortium name="The Broad Institute Genome Sequencing Center for Infectious Disease"/>
            <person name="Wu L."/>
            <person name="Ma J."/>
        </authorList>
    </citation>
    <scope>NUCLEOTIDE SEQUENCE [LARGE SCALE GENOMIC DNA]</scope>
    <source>
        <strain evidence="1 2">JCM 14546</strain>
    </source>
</reference>
<dbReference type="PANTHER" id="PTHR34724">
    <property type="entry name" value="OS12G0596101 PROTEIN"/>
    <property type="match status" value="1"/>
</dbReference>
<proteinExistence type="predicted"/>
<dbReference type="EMBL" id="BAAANO010000010">
    <property type="protein sequence ID" value="GAA2003699.1"/>
    <property type="molecule type" value="Genomic_DNA"/>
</dbReference>
<sequence length="57" mass="6153">MCRAVACKKCGKTTWAGCGQHVDAVKRSVPASQWCNGHANEPSDEKPGFFARLFGGR</sequence>
<name>A0ABN2TAU2_9MICO</name>
<protein>
    <submittedName>
        <fullName evidence="1">Uncharacterized protein</fullName>
    </submittedName>
</protein>
<comment type="caution">
    <text evidence="1">The sequence shown here is derived from an EMBL/GenBank/DDBJ whole genome shotgun (WGS) entry which is preliminary data.</text>
</comment>
<keyword evidence="2" id="KW-1185">Reference proteome</keyword>